<name>A0A5C6C9S7_9BACT</name>
<feature type="domain" description="5'-Nucleotidase C-terminal" evidence="5">
    <location>
        <begin position="429"/>
        <end position="559"/>
    </location>
</feature>
<accession>A0A5C6C9S7</accession>
<dbReference type="Gene3D" id="3.90.780.10">
    <property type="entry name" value="5'-Nucleotidase, C-terminal domain"/>
    <property type="match status" value="1"/>
</dbReference>
<sequence length="608" mass="67263" precursor="true">MHLTAMRLLIVTMIGTLLISGTTLCAETPVAEAPVTKAPVTKAPVTKTPVAEAHGGEARTREAKVVGPRDLQLSYVSDVDGTTQPYRVFLPSSYDGTTPLPMLVALHGTGGSQDTYATTYHDGIYVREADKRGIVLVCPHGRGTTEYRGIGENDVLTVIEKVCQDFAIDRDRIVCSGQSMGGTGTTYLCCRYPDLFAAGIPLASTYGHLSLVANLMHVPMLYVQGEKDWPVYAKNGPIPITRRLKELGYNGRLWMVPGAKHNTMDITTAEVLDWALAQKRVTHPRRVLFRAYLPFQGRAYWTEIVEIREPGLYAEIDATIQGDNTIAVSLKNANRVTLRPDPELLDLAKPIQVVVDGKSSFTGSCAADQQIQLAWDGAQWRGSVAERQLTPYTAYRTHVIGVVAEPPSQPLRWDTSGANQVAVRQSRTFPAETTMGSWMADAMRSATGADVAVYNRRYYRGVPLEKDQQLFAVDLFNWLRPTNSNLGTFEVTGKDLLEIIEDNIRDAEGEDEFLLQVSGCRYAFDRNRAKGERIVSSDIDSERRYTVVCETHMLARGDTCFLAGHTEKLQYTDTDISNVSAAWRYIVAKDGVVEGMRDGRVRDLTGKR</sequence>
<dbReference type="InterPro" id="IPR001375">
    <property type="entry name" value="Peptidase_S9_cat"/>
</dbReference>
<gene>
    <name evidence="6" type="ORF">Pla52o_45560</name>
</gene>
<dbReference type="SUPFAM" id="SSF55816">
    <property type="entry name" value="5'-nucleotidase (syn. UDP-sugar hydrolase), C-terminal domain"/>
    <property type="match status" value="1"/>
</dbReference>
<dbReference type="Proteomes" id="UP000316304">
    <property type="component" value="Unassembled WGS sequence"/>
</dbReference>
<proteinExistence type="predicted"/>
<evidence type="ECO:0000256" key="3">
    <source>
        <dbReference type="SAM" id="SignalP"/>
    </source>
</evidence>
<dbReference type="AlphaFoldDB" id="A0A5C6C9S7"/>
<reference evidence="6 7" key="1">
    <citation type="submission" date="2019-02" db="EMBL/GenBank/DDBJ databases">
        <title>Deep-cultivation of Planctomycetes and their phenomic and genomic characterization uncovers novel biology.</title>
        <authorList>
            <person name="Wiegand S."/>
            <person name="Jogler M."/>
            <person name="Boedeker C."/>
            <person name="Pinto D."/>
            <person name="Vollmers J."/>
            <person name="Rivas-Marin E."/>
            <person name="Kohn T."/>
            <person name="Peeters S.H."/>
            <person name="Heuer A."/>
            <person name="Rast P."/>
            <person name="Oberbeckmann S."/>
            <person name="Bunk B."/>
            <person name="Jeske O."/>
            <person name="Meyerdierks A."/>
            <person name="Storesund J.E."/>
            <person name="Kallscheuer N."/>
            <person name="Luecker S."/>
            <person name="Lage O.M."/>
            <person name="Pohl T."/>
            <person name="Merkel B.J."/>
            <person name="Hornburger P."/>
            <person name="Mueller R.-W."/>
            <person name="Bruemmer F."/>
            <person name="Labrenz M."/>
            <person name="Spormann A.M."/>
            <person name="Op Den Camp H."/>
            <person name="Overmann J."/>
            <person name="Amann R."/>
            <person name="Jetten M.S.M."/>
            <person name="Mascher T."/>
            <person name="Medema M.H."/>
            <person name="Devos D.P."/>
            <person name="Kaster A.-K."/>
            <person name="Ovreas L."/>
            <person name="Rohde M."/>
            <person name="Galperin M.Y."/>
            <person name="Jogler C."/>
        </authorList>
    </citation>
    <scope>NUCLEOTIDE SEQUENCE [LARGE SCALE GENOMIC DNA]</scope>
    <source>
        <strain evidence="6 7">Pla52o</strain>
    </source>
</reference>
<dbReference type="InterPro" id="IPR050955">
    <property type="entry name" value="Plant_Biomass_Hydrol_Est"/>
</dbReference>
<dbReference type="GO" id="GO:0008236">
    <property type="term" value="F:serine-type peptidase activity"/>
    <property type="evidence" value="ECO:0007669"/>
    <property type="project" value="InterPro"/>
</dbReference>
<evidence type="ECO:0000256" key="2">
    <source>
        <dbReference type="ARBA" id="ARBA00022801"/>
    </source>
</evidence>
<keyword evidence="7" id="KW-1185">Reference proteome</keyword>
<keyword evidence="2" id="KW-0378">Hydrolase</keyword>
<protein>
    <submittedName>
        <fullName evidence="6">Bifunctional 2',3'-cyclic nucleotide 2'-phosphodiesterase/3'-nucleotidase protein</fullName>
    </submittedName>
</protein>
<dbReference type="Pfam" id="PF02872">
    <property type="entry name" value="5_nucleotid_C"/>
    <property type="match status" value="1"/>
</dbReference>
<dbReference type="GO" id="GO:0006508">
    <property type="term" value="P:proteolysis"/>
    <property type="evidence" value="ECO:0007669"/>
    <property type="project" value="InterPro"/>
</dbReference>
<feature type="domain" description="Peptidase S9 prolyl oligopeptidase catalytic" evidence="4">
    <location>
        <begin position="132"/>
        <end position="205"/>
    </location>
</feature>
<organism evidence="6 7">
    <name type="scientific">Novipirellula galeiformis</name>
    <dbReference type="NCBI Taxonomy" id="2528004"/>
    <lineage>
        <taxon>Bacteria</taxon>
        <taxon>Pseudomonadati</taxon>
        <taxon>Planctomycetota</taxon>
        <taxon>Planctomycetia</taxon>
        <taxon>Pirellulales</taxon>
        <taxon>Pirellulaceae</taxon>
        <taxon>Novipirellula</taxon>
    </lineage>
</organism>
<dbReference type="Pfam" id="PF00326">
    <property type="entry name" value="Peptidase_S9"/>
    <property type="match status" value="1"/>
</dbReference>
<evidence type="ECO:0000313" key="6">
    <source>
        <dbReference type="EMBL" id="TWU20677.1"/>
    </source>
</evidence>
<dbReference type="OrthoDB" id="9764953at2"/>
<feature type="signal peptide" evidence="3">
    <location>
        <begin position="1"/>
        <end position="25"/>
    </location>
</feature>
<dbReference type="PANTHER" id="PTHR43037:SF5">
    <property type="entry name" value="FERULOYL ESTERASE"/>
    <property type="match status" value="1"/>
</dbReference>
<evidence type="ECO:0000259" key="4">
    <source>
        <dbReference type="Pfam" id="PF00326"/>
    </source>
</evidence>
<keyword evidence="1 3" id="KW-0732">Signal</keyword>
<dbReference type="GO" id="GO:0009166">
    <property type="term" value="P:nucleotide catabolic process"/>
    <property type="evidence" value="ECO:0007669"/>
    <property type="project" value="InterPro"/>
</dbReference>
<dbReference type="SUPFAM" id="SSF53474">
    <property type="entry name" value="alpha/beta-Hydrolases"/>
    <property type="match status" value="1"/>
</dbReference>
<feature type="chain" id="PRO_5023096025" evidence="3">
    <location>
        <begin position="26"/>
        <end position="608"/>
    </location>
</feature>
<dbReference type="RefSeq" id="WP_146596569.1">
    <property type="nucleotide sequence ID" value="NZ_SJPT01000008.1"/>
</dbReference>
<evidence type="ECO:0000313" key="7">
    <source>
        <dbReference type="Proteomes" id="UP000316304"/>
    </source>
</evidence>
<dbReference type="EMBL" id="SJPT01000008">
    <property type="protein sequence ID" value="TWU20677.1"/>
    <property type="molecule type" value="Genomic_DNA"/>
</dbReference>
<comment type="caution">
    <text evidence="6">The sequence shown here is derived from an EMBL/GenBank/DDBJ whole genome shotgun (WGS) entry which is preliminary data.</text>
</comment>
<dbReference type="InterPro" id="IPR029058">
    <property type="entry name" value="AB_hydrolase_fold"/>
</dbReference>
<dbReference type="Gene3D" id="3.40.50.1820">
    <property type="entry name" value="alpha/beta hydrolase"/>
    <property type="match status" value="1"/>
</dbReference>
<evidence type="ECO:0000256" key="1">
    <source>
        <dbReference type="ARBA" id="ARBA00022729"/>
    </source>
</evidence>
<dbReference type="InterPro" id="IPR036907">
    <property type="entry name" value="5'-Nucleotdase_C_sf"/>
</dbReference>
<evidence type="ECO:0000259" key="5">
    <source>
        <dbReference type="Pfam" id="PF02872"/>
    </source>
</evidence>
<dbReference type="PANTHER" id="PTHR43037">
    <property type="entry name" value="UNNAMED PRODUCT-RELATED"/>
    <property type="match status" value="1"/>
</dbReference>
<dbReference type="InterPro" id="IPR008334">
    <property type="entry name" value="5'-Nucleotdase_C"/>
</dbReference>